<dbReference type="InterPro" id="IPR003775">
    <property type="entry name" value="Flagellar_assembly_factor_FliW"/>
</dbReference>
<sequence length="149" mass="16906">MRIQTKFFGDVELYLDQRWTFPKGIPGFEDEKEFALLPIENNSTFQVLQSTTDRDIALIVANPYLLVENYSFDIDEPTIELLTIKEAEDIFVLAVLTLKDPFETSTINLQAPVIFQSKSKTAKQMLINDTAFSIRHTIGTQDTAIQGEA</sequence>
<dbReference type="SUPFAM" id="SSF141457">
    <property type="entry name" value="BH3618-like"/>
    <property type="match status" value="1"/>
</dbReference>
<keyword evidence="5" id="KW-0282">Flagellum</keyword>
<dbReference type="Proteomes" id="UP000658225">
    <property type="component" value="Unassembled WGS sequence"/>
</dbReference>
<dbReference type="EMBL" id="JADBEL010000010">
    <property type="protein sequence ID" value="MBE1555011.1"/>
    <property type="molecule type" value="Genomic_DNA"/>
</dbReference>
<keyword evidence="3 4" id="KW-0810">Translation regulation</keyword>
<dbReference type="Pfam" id="PF02623">
    <property type="entry name" value="FliW"/>
    <property type="match status" value="1"/>
</dbReference>
<comment type="caution">
    <text evidence="5">The sequence shown here is derived from an EMBL/GenBank/DDBJ whole genome shotgun (WGS) entry which is preliminary data.</text>
</comment>
<evidence type="ECO:0000256" key="4">
    <source>
        <dbReference type="HAMAP-Rule" id="MF_01185"/>
    </source>
</evidence>
<comment type="subunit">
    <text evidence="4">Interacts with translational regulator CsrA and flagellin(s).</text>
</comment>
<protein>
    <recommendedName>
        <fullName evidence="4">Flagellar assembly factor FliW</fullName>
    </recommendedName>
</protein>
<dbReference type="NCBIfam" id="NF009793">
    <property type="entry name" value="PRK13285.1-1"/>
    <property type="match status" value="1"/>
</dbReference>
<evidence type="ECO:0000256" key="1">
    <source>
        <dbReference type="ARBA" id="ARBA00022490"/>
    </source>
</evidence>
<keyword evidence="4" id="KW-0143">Chaperone</keyword>
<evidence type="ECO:0000256" key="3">
    <source>
        <dbReference type="ARBA" id="ARBA00022845"/>
    </source>
</evidence>
<evidence type="ECO:0000313" key="5">
    <source>
        <dbReference type="EMBL" id="MBE1555011.1"/>
    </source>
</evidence>
<keyword evidence="1 4" id="KW-0963">Cytoplasm</keyword>
<dbReference type="GO" id="GO:0005737">
    <property type="term" value="C:cytoplasm"/>
    <property type="evidence" value="ECO:0007669"/>
    <property type="project" value="UniProtKB-SubCell"/>
</dbReference>
<gene>
    <name evidence="4" type="primary">fliW</name>
    <name evidence="5" type="ORF">H4683_002110</name>
</gene>
<dbReference type="HAMAP" id="MF_01185">
    <property type="entry name" value="FliW"/>
    <property type="match status" value="1"/>
</dbReference>
<keyword evidence="6" id="KW-1185">Reference proteome</keyword>
<dbReference type="PANTHER" id="PTHR39190">
    <property type="entry name" value="FLAGELLAR ASSEMBLY FACTOR FLIW"/>
    <property type="match status" value="1"/>
</dbReference>
<name>A0A927MPJ1_9BACL</name>
<reference evidence="5" key="1">
    <citation type="submission" date="2020-10" db="EMBL/GenBank/DDBJ databases">
        <title>Genomic Encyclopedia of Type Strains, Phase IV (KMG-IV): sequencing the most valuable type-strain genomes for metagenomic binning, comparative biology and taxonomic classification.</title>
        <authorList>
            <person name="Goeker M."/>
        </authorList>
    </citation>
    <scope>NUCLEOTIDE SEQUENCE</scope>
    <source>
        <strain evidence="5">DSM 13886</strain>
    </source>
</reference>
<keyword evidence="5" id="KW-0966">Cell projection</keyword>
<comment type="function">
    <text evidence="4">Acts as an anti-CsrA protein, binds CsrA and prevents it from repressing translation of its target genes, one of which is flagellin. Binds to flagellin and participates in the assembly of the flagellum.</text>
</comment>
<keyword evidence="2 4" id="KW-1005">Bacterial flagellum biogenesis</keyword>
<dbReference type="InterPro" id="IPR024046">
    <property type="entry name" value="Flagellar_assmbl_FliW_dom_sf"/>
</dbReference>
<comment type="similarity">
    <text evidence="4">Belongs to the FliW family.</text>
</comment>
<dbReference type="GO" id="GO:0006417">
    <property type="term" value="P:regulation of translation"/>
    <property type="evidence" value="ECO:0007669"/>
    <property type="project" value="UniProtKB-KW"/>
</dbReference>
<dbReference type="PANTHER" id="PTHR39190:SF1">
    <property type="entry name" value="FLAGELLAR ASSEMBLY FACTOR FLIW"/>
    <property type="match status" value="1"/>
</dbReference>
<accession>A0A927MPJ1</accession>
<proteinExistence type="inferred from homology"/>
<comment type="subcellular location">
    <subcellularLocation>
        <location evidence="4">Cytoplasm</location>
    </subcellularLocation>
</comment>
<dbReference type="AlphaFoldDB" id="A0A927MPJ1"/>
<evidence type="ECO:0000313" key="6">
    <source>
        <dbReference type="Proteomes" id="UP000658225"/>
    </source>
</evidence>
<keyword evidence="5" id="KW-0969">Cilium</keyword>
<evidence type="ECO:0000256" key="2">
    <source>
        <dbReference type="ARBA" id="ARBA00022795"/>
    </source>
</evidence>
<dbReference type="Gene3D" id="2.30.290.10">
    <property type="entry name" value="BH3618-like"/>
    <property type="match status" value="1"/>
</dbReference>
<dbReference type="GO" id="GO:0044780">
    <property type="term" value="P:bacterial-type flagellum assembly"/>
    <property type="evidence" value="ECO:0007669"/>
    <property type="project" value="UniProtKB-UniRule"/>
</dbReference>
<organism evidence="5 6">
    <name type="scientific">Sporosarcina limicola</name>
    <dbReference type="NCBI Taxonomy" id="34101"/>
    <lineage>
        <taxon>Bacteria</taxon>
        <taxon>Bacillati</taxon>
        <taxon>Bacillota</taxon>
        <taxon>Bacilli</taxon>
        <taxon>Bacillales</taxon>
        <taxon>Caryophanaceae</taxon>
        <taxon>Sporosarcina</taxon>
    </lineage>
</organism>
<dbReference type="RefSeq" id="WP_192598758.1">
    <property type="nucleotide sequence ID" value="NZ_JADBEL010000010.1"/>
</dbReference>